<proteinExistence type="inferred from homology"/>
<keyword evidence="10" id="KW-1185">Reference proteome</keyword>
<dbReference type="OrthoDB" id="442677at2759"/>
<dbReference type="InterPro" id="IPR012677">
    <property type="entry name" value="Nucleotide-bd_a/b_plait_sf"/>
</dbReference>
<dbReference type="PANTHER" id="PTHR23236:SF25">
    <property type="entry name" value="RNA-BINDING PROTEIN 34"/>
    <property type="match status" value="1"/>
</dbReference>
<feature type="domain" description="RRM" evidence="7">
    <location>
        <begin position="259"/>
        <end position="336"/>
    </location>
</feature>
<dbReference type="EnsemblMetazoa" id="XM_019900917.1">
    <property type="protein sequence ID" value="XP_019756476.1"/>
    <property type="gene ID" value="LOC109535093"/>
</dbReference>
<dbReference type="GO" id="GO:0000463">
    <property type="term" value="P:maturation of LSU-rRNA from tricistronic rRNA transcript (SSU-rRNA, 5.8S rRNA, LSU-rRNA)"/>
    <property type="evidence" value="ECO:0007669"/>
    <property type="project" value="TreeGrafter"/>
</dbReference>
<keyword evidence="4" id="KW-0539">Nucleus</keyword>
<dbReference type="InterPro" id="IPR000504">
    <property type="entry name" value="RRM_dom"/>
</dbReference>
<evidence type="ECO:0000259" key="7">
    <source>
        <dbReference type="PROSITE" id="PS50102"/>
    </source>
</evidence>
<evidence type="ECO:0000256" key="5">
    <source>
        <dbReference type="PROSITE-ProRule" id="PRU00176"/>
    </source>
</evidence>
<feature type="region of interest" description="Disordered" evidence="6">
    <location>
        <begin position="35"/>
        <end position="127"/>
    </location>
</feature>
<comment type="subcellular location">
    <subcellularLocation>
        <location evidence="1">Nucleus</location>
        <location evidence="1">Nucleolus</location>
    </subcellularLocation>
</comment>
<name>U4UIB7_DENPD</name>
<dbReference type="KEGG" id="dpa:109535093"/>
<dbReference type="Gene3D" id="3.30.70.330">
    <property type="match status" value="2"/>
</dbReference>
<reference evidence="10 11" key="1">
    <citation type="journal article" date="2013" name="Genome Biol.">
        <title>Draft genome of the mountain pine beetle, Dendroctonus ponderosae Hopkins, a major forest pest.</title>
        <authorList>
            <person name="Keeling C.I."/>
            <person name="Yuen M.M."/>
            <person name="Liao N.Y."/>
            <person name="Docking T.R."/>
            <person name="Chan S.K."/>
            <person name="Taylor G.A."/>
            <person name="Palmquist D.L."/>
            <person name="Jackman S.D."/>
            <person name="Nguyen A."/>
            <person name="Li M."/>
            <person name="Henderson H."/>
            <person name="Janes J.K."/>
            <person name="Zhao Y."/>
            <person name="Pandoh P."/>
            <person name="Moore R."/>
            <person name="Sperling F.A."/>
            <person name="Huber D.P."/>
            <person name="Birol I."/>
            <person name="Jones S.J."/>
            <person name="Bohlmann J."/>
        </authorList>
    </citation>
    <scope>NUCLEOTIDE SEQUENCE</scope>
</reference>
<evidence type="ECO:0000256" key="1">
    <source>
        <dbReference type="ARBA" id="ARBA00004604"/>
    </source>
</evidence>
<evidence type="ECO:0000256" key="2">
    <source>
        <dbReference type="ARBA" id="ARBA00007077"/>
    </source>
</evidence>
<dbReference type="InterPro" id="IPR035979">
    <property type="entry name" value="RBD_domain_sf"/>
</dbReference>
<evidence type="ECO:0000256" key="6">
    <source>
        <dbReference type="SAM" id="MobiDB-lite"/>
    </source>
</evidence>
<feature type="domain" description="RRM" evidence="7">
    <location>
        <begin position="157"/>
        <end position="251"/>
    </location>
</feature>
<dbReference type="PANTHER" id="PTHR23236">
    <property type="entry name" value="EUKARYOTIC TRANSLATION INITIATION FACTOR 4B/4H"/>
    <property type="match status" value="1"/>
</dbReference>
<feature type="compositionally biased region" description="Basic residues" evidence="6">
    <location>
        <begin position="342"/>
        <end position="351"/>
    </location>
</feature>
<dbReference type="InterPro" id="IPR034221">
    <property type="entry name" value="RBM34_RRM2"/>
</dbReference>
<dbReference type="CDD" id="cd12394">
    <property type="entry name" value="RRM1_RBM34"/>
    <property type="match status" value="1"/>
</dbReference>
<dbReference type="CDD" id="cd12395">
    <property type="entry name" value="RRM2_RBM34"/>
    <property type="match status" value="1"/>
</dbReference>
<dbReference type="STRING" id="77166.U4UIB7"/>
<reference evidence="9" key="2">
    <citation type="submission" date="2024-08" db="UniProtKB">
        <authorList>
            <consortium name="EnsemblMetazoa"/>
        </authorList>
    </citation>
    <scope>IDENTIFICATION</scope>
</reference>
<dbReference type="Pfam" id="PF00076">
    <property type="entry name" value="RRM_1"/>
    <property type="match status" value="2"/>
</dbReference>
<accession>U4UIB7</accession>
<evidence type="ECO:0000313" key="8">
    <source>
        <dbReference type="EMBL" id="ERL93734.1"/>
    </source>
</evidence>
<evidence type="ECO:0000313" key="10">
    <source>
        <dbReference type="Proteomes" id="UP000019118"/>
    </source>
</evidence>
<feature type="region of interest" description="Disordered" evidence="6">
    <location>
        <begin position="342"/>
        <end position="406"/>
    </location>
</feature>
<dbReference type="SUPFAM" id="SSF54928">
    <property type="entry name" value="RNA-binding domain, RBD"/>
    <property type="match status" value="2"/>
</dbReference>
<organism evidence="8 11">
    <name type="scientific">Dendroctonus ponderosae</name>
    <name type="common">Mountain pine beetle</name>
    <dbReference type="NCBI Taxonomy" id="77166"/>
    <lineage>
        <taxon>Eukaryota</taxon>
        <taxon>Metazoa</taxon>
        <taxon>Ecdysozoa</taxon>
        <taxon>Arthropoda</taxon>
        <taxon>Hexapoda</taxon>
        <taxon>Insecta</taxon>
        <taxon>Pterygota</taxon>
        <taxon>Neoptera</taxon>
        <taxon>Endopterygota</taxon>
        <taxon>Coleoptera</taxon>
        <taxon>Polyphaga</taxon>
        <taxon>Cucujiformia</taxon>
        <taxon>Curculionidae</taxon>
        <taxon>Scolytinae</taxon>
        <taxon>Dendroctonus</taxon>
    </lineage>
</organism>
<dbReference type="AlphaFoldDB" id="U4UIB7"/>
<dbReference type="EMBL" id="KB632371">
    <property type="protein sequence ID" value="ERL93734.1"/>
    <property type="molecule type" value="Genomic_DNA"/>
</dbReference>
<evidence type="ECO:0000313" key="11">
    <source>
        <dbReference type="Proteomes" id="UP000030742"/>
    </source>
</evidence>
<evidence type="ECO:0000313" key="9">
    <source>
        <dbReference type="EnsemblMetazoa" id="XP_019756476.1"/>
    </source>
</evidence>
<dbReference type="Proteomes" id="UP000019118">
    <property type="component" value="Unassembled WGS sequence"/>
</dbReference>
<comment type="similarity">
    <text evidence="2">Belongs to the RRM RBM34 family.</text>
</comment>
<keyword evidence="3 5" id="KW-0694">RNA-binding</keyword>
<dbReference type="GO" id="GO:0019843">
    <property type="term" value="F:rRNA binding"/>
    <property type="evidence" value="ECO:0007669"/>
    <property type="project" value="TreeGrafter"/>
</dbReference>
<evidence type="ECO:0000256" key="3">
    <source>
        <dbReference type="ARBA" id="ARBA00022884"/>
    </source>
</evidence>
<evidence type="ECO:0000256" key="4">
    <source>
        <dbReference type="ARBA" id="ARBA00023242"/>
    </source>
</evidence>
<sequence length="422" mass="47395">MEYTVGSLAELISGNKSDNQTKLVQRPFKMLTKTDLDSANVGKNTLRSKNHSDETSEPNVPSNRRKKHKIVSDVSKKTIKKVKVETPQVQKIESRAFRGNLGRKRKGDQEKTDANADDNSADSFKKPKLVTNEVSAANRIKNKFNQEIKSSSEYKDKTLFVGNLPISVSKDKIKKHFKKYGAIDSLRIRGIAVADIKTSKKVAALKKEFHPDRNSVCAFIRFKESEDAKKAEAENGVLFYDHHLRVQFCESDAKPDESKAVFIGNLPFTAEDEELWDLFKICGPISHVRIVRDGRTGIGKGFGYVNFKDSDSVQFALERETFTLKDRELRVSLCEANRAKKQSKKKLRSKAGKPILKGKQNDDTQPAEPKVKGNANTGSFAGTKFDDMKKKKKLGKGSRSSLEKKNLAKQLSVSKIQRNLDV</sequence>
<dbReference type="Proteomes" id="UP000030742">
    <property type="component" value="Unassembled WGS sequence"/>
</dbReference>
<dbReference type="SMART" id="SM00360">
    <property type="entry name" value="RRM"/>
    <property type="match status" value="2"/>
</dbReference>
<dbReference type="GO" id="GO:0005730">
    <property type="term" value="C:nucleolus"/>
    <property type="evidence" value="ECO:0007669"/>
    <property type="project" value="UniProtKB-SubCell"/>
</dbReference>
<dbReference type="PROSITE" id="PS50102">
    <property type="entry name" value="RRM"/>
    <property type="match status" value="2"/>
</dbReference>
<gene>
    <name evidence="8" type="ORF">D910_11020</name>
</gene>
<protein>
    <recommendedName>
        <fullName evidence="7">RRM domain-containing protein</fullName>
    </recommendedName>
</protein>